<dbReference type="AlphaFoldDB" id="A0A1I1MLA2"/>
<organism evidence="2 3">
    <name type="scientific">Tropicimonas isoalkanivorans</name>
    <dbReference type="NCBI Taxonomy" id="441112"/>
    <lineage>
        <taxon>Bacteria</taxon>
        <taxon>Pseudomonadati</taxon>
        <taxon>Pseudomonadota</taxon>
        <taxon>Alphaproteobacteria</taxon>
        <taxon>Rhodobacterales</taxon>
        <taxon>Roseobacteraceae</taxon>
        <taxon>Tropicimonas</taxon>
    </lineage>
</organism>
<gene>
    <name evidence="2" type="ORF">SAMN04488094_11086</name>
</gene>
<dbReference type="InterPro" id="IPR011049">
    <property type="entry name" value="Serralysin-like_metalloprot_C"/>
</dbReference>
<dbReference type="InterPro" id="IPR001343">
    <property type="entry name" value="Hemolysn_Ca-bd"/>
</dbReference>
<dbReference type="PANTHER" id="PTHR36842:SF1">
    <property type="entry name" value="PROTEIN TOLB"/>
    <property type="match status" value="1"/>
</dbReference>
<dbReference type="Proteomes" id="UP000198728">
    <property type="component" value="Unassembled WGS sequence"/>
</dbReference>
<evidence type="ECO:0000313" key="3">
    <source>
        <dbReference type="Proteomes" id="UP000198728"/>
    </source>
</evidence>
<dbReference type="SUPFAM" id="SSF51120">
    <property type="entry name" value="beta-Roll"/>
    <property type="match status" value="1"/>
</dbReference>
<reference evidence="2 3" key="1">
    <citation type="submission" date="2016-10" db="EMBL/GenBank/DDBJ databases">
        <authorList>
            <person name="de Groot N.N."/>
        </authorList>
    </citation>
    <scope>NUCLEOTIDE SEQUENCE [LARGE SCALE GENOMIC DNA]</scope>
    <source>
        <strain evidence="2 3">DSM 19548</strain>
    </source>
</reference>
<dbReference type="PROSITE" id="PS00330">
    <property type="entry name" value="HEMOLYSIN_CALCIUM"/>
    <property type="match status" value="1"/>
</dbReference>
<dbReference type="Gene3D" id="2.120.10.30">
    <property type="entry name" value="TolB, C-terminal domain"/>
    <property type="match status" value="2"/>
</dbReference>
<name>A0A1I1MLA2_9RHOB</name>
<dbReference type="PRINTS" id="PR00313">
    <property type="entry name" value="CABNDNGRPT"/>
</dbReference>
<dbReference type="SUPFAM" id="SSF82171">
    <property type="entry name" value="DPP6 N-terminal domain-like"/>
    <property type="match status" value="1"/>
</dbReference>
<dbReference type="InterPro" id="IPR011042">
    <property type="entry name" value="6-blade_b-propeller_TolB-like"/>
</dbReference>
<sequence length="567" mass="59104">MALIKIIGSGRDDTIIGTGIAEEIIASLGDDFVDAGGGNDYVRGGEGDDVLLGGDGDDRLFGGAGSDVLKGQRGQDSIRGGTGPDVLIGGAGRDTLIGDADDDILVGGYADLDAWRYDYWTLYELGVGVGDGERDVFVVNAYAGDGSDHILDFEPFIDVLRFKQNDIVDVWYTPAGLSLKTATGGGVSLGYDVTLYELSESLQGTHFFDPVTNAAQIKNLSDPTGGSAPEISGDGNIVVYGDGYRYDNATETTTHITSGANGTSRAFSLSTDGMKVVFESEATNLVSGESDLNAAQDVFLYDAASGTTINLTFGANGDSGGASISGDGGLVAFASSATDLVAGETDANGYGDIFLRNLSTGETLNVTHGADGESYAASISADGSTLAFESRATNLADGPTETYGDVFLYDVASGDFVNITSGGGGFDPVISGDGSRVVYSTYEAIYLYDVATGESERISPFNERERMNENPDISDDGSTVVYNNRGGRCDFAQLFVYDVASGETEEVVFEGAVVPGDYDWCVGAVRADPAMSADGSRLAFESNIVNLEEGPIDVNGEAVDVFLYDFA</sequence>
<dbReference type="EMBL" id="FOLG01000010">
    <property type="protein sequence ID" value="SFC86151.1"/>
    <property type="molecule type" value="Genomic_DNA"/>
</dbReference>
<comment type="similarity">
    <text evidence="1">Belongs to the TolB family.</text>
</comment>
<proteinExistence type="inferred from homology"/>
<dbReference type="Pfam" id="PF00353">
    <property type="entry name" value="HemolysinCabind"/>
    <property type="match status" value="2"/>
</dbReference>
<accession>A0A1I1MLA2</accession>
<dbReference type="Gene3D" id="2.150.10.10">
    <property type="entry name" value="Serralysin-like metalloprotease, C-terminal"/>
    <property type="match status" value="2"/>
</dbReference>
<protein>
    <submittedName>
        <fullName evidence="2">WD40-like Beta Propeller Repeat</fullName>
    </submittedName>
</protein>
<dbReference type="Pfam" id="PF07676">
    <property type="entry name" value="PD40"/>
    <property type="match status" value="1"/>
</dbReference>
<evidence type="ECO:0000256" key="1">
    <source>
        <dbReference type="ARBA" id="ARBA00009820"/>
    </source>
</evidence>
<dbReference type="RefSeq" id="WP_093361667.1">
    <property type="nucleotide sequence ID" value="NZ_FOLG01000010.1"/>
</dbReference>
<dbReference type="OrthoDB" id="8479154at2"/>
<dbReference type="PANTHER" id="PTHR36842">
    <property type="entry name" value="PROTEIN TOLB HOMOLOG"/>
    <property type="match status" value="1"/>
</dbReference>
<dbReference type="STRING" id="441112.SAMN04488094_11086"/>
<keyword evidence="3" id="KW-1185">Reference proteome</keyword>
<dbReference type="InterPro" id="IPR018511">
    <property type="entry name" value="Hemolysin-typ_Ca-bd_CS"/>
</dbReference>
<dbReference type="GO" id="GO:0005509">
    <property type="term" value="F:calcium ion binding"/>
    <property type="evidence" value="ECO:0007669"/>
    <property type="project" value="InterPro"/>
</dbReference>
<evidence type="ECO:0000313" key="2">
    <source>
        <dbReference type="EMBL" id="SFC86151.1"/>
    </source>
</evidence>
<dbReference type="InterPro" id="IPR011659">
    <property type="entry name" value="WD40"/>
</dbReference>